<evidence type="ECO:0000313" key="4">
    <source>
        <dbReference type="Proteomes" id="UP001195483"/>
    </source>
</evidence>
<dbReference type="InterPro" id="IPR052516">
    <property type="entry name" value="N-heterocyclic_Hydroxylase"/>
</dbReference>
<keyword evidence="4" id="KW-1185">Reference proteome</keyword>
<dbReference type="Gene3D" id="3.30.365.10">
    <property type="entry name" value="Aldehyde oxidase/xanthine dehydrogenase, molybdopterin binding domain"/>
    <property type="match status" value="4"/>
</dbReference>
<dbReference type="SUPFAM" id="SSF56003">
    <property type="entry name" value="Molybdenum cofactor-binding domain"/>
    <property type="match status" value="2"/>
</dbReference>
<dbReference type="InterPro" id="IPR000674">
    <property type="entry name" value="Ald_Oxase/Xan_DH_a/b"/>
</dbReference>
<dbReference type="Gene3D" id="3.90.1170.50">
    <property type="entry name" value="Aldehyde oxidase/xanthine dehydrogenase, a/b hammerhead"/>
    <property type="match status" value="1"/>
</dbReference>
<proteinExistence type="predicted"/>
<dbReference type="InterPro" id="IPR046867">
    <property type="entry name" value="AldOxase/xan_DH_MoCoBD2"/>
</dbReference>
<dbReference type="Gene3D" id="2.60.40.4270">
    <property type="entry name" value="Listeria-Bacteroides repeat domain"/>
    <property type="match status" value="1"/>
</dbReference>
<dbReference type="PANTHER" id="PTHR47495:SF3">
    <property type="entry name" value="BLR6219 PROTEIN"/>
    <property type="match status" value="1"/>
</dbReference>
<feature type="domain" description="Aldehyde oxidase/xanthine dehydrogenase a/b hammerhead" evidence="2">
    <location>
        <begin position="131"/>
        <end position="225"/>
    </location>
</feature>
<dbReference type="Pfam" id="PF20256">
    <property type="entry name" value="MoCoBD_2"/>
    <property type="match status" value="2"/>
</dbReference>
<dbReference type="Gene3D" id="2.120.10.80">
    <property type="entry name" value="Kelch-type beta propeller"/>
    <property type="match status" value="1"/>
</dbReference>
<dbReference type="SMART" id="SM01008">
    <property type="entry name" value="Ald_Xan_dh_C"/>
    <property type="match status" value="1"/>
</dbReference>
<accession>A0AAE0T6Q6</accession>
<dbReference type="InterPro" id="IPR013378">
    <property type="entry name" value="InlB-like_B-rpt"/>
</dbReference>
<dbReference type="Proteomes" id="UP001195483">
    <property type="component" value="Unassembled WGS sequence"/>
</dbReference>
<sequence length="865" mass="95891">MPMIVAEELDANWENIIVEQAPLNTTIFKRQLAGGSQSVRQGWQALRMAGATARRMLVEAAATAWNVPVNEITTSQGMIENKKNGQSASYGEMASAASKIPVPKEVQLKSIKDFKIIGTSKNNVDGKNIVTGKPLFGIDYRREGMFIAMIVHPPAFGLKLKSFDDTVSRSMPGIKDIIKIKVYENQDKNWSDATAFNELVVVVGKSTWEVLNAKKALKLEWEKVGDVTDSLLSFTGDKNITKYPGALESTEMHKKQMEEFSKKKGQIVRKDGDPERAFKNASHVIERSYSAPFLAHNTMEPMNFFAHVQNDKVELVGPIQTPEFMEKSVSARLGIPLEKIDIQMTRMGGGFGRRLYGHYLVEAALISQKMQAPIKLIYTREDDMTHGNYRPTYYVTYRAAFDANKNLTAFHVKAGGIPESPIFPNRFPAGAVENYLVEEWKIDSNIVIGAFRAPRSNFIAGAEQSFIDEIAEFSGKDPIDFRLELLENAKKNKIGQVNDYVIDRLAGVLQLVKEKSHWGKQKDVHQGVSAYFCHDSYVANVVDMVIENGKSIIKKIHCAVDCGIVVNPISAINLVEGGSIDAVGHALYSGLTFKDGEAQEKNFDRYKLIRHSDAPKKIEVHFVKNEIDPTGLGEPPFPPVIGALANAMYKAYGKRFYHQPFLGECASPEPTKYTITFNSNGGSNIANIIVISGNKASKPTNPTRTGYTFVAWYKEAEFSNAWTEVTTVGTIFSARSAAQLVVFTKSGGTQKMYLIGGHDVNSTRLNDVRSSADGSSWVNETANSTSKFTERYLNSALVFNNKMWVIGGADGTNKRDDVWSSSDGGTWTQEVENASFLTKSNSDKTARSDFSTIVFDKKIYLWGGK</sequence>
<dbReference type="Pfam" id="PF09479">
    <property type="entry name" value="Flg_new"/>
    <property type="match status" value="1"/>
</dbReference>
<organism evidence="3 4">
    <name type="scientific">Potamilus streckersoni</name>
    <dbReference type="NCBI Taxonomy" id="2493646"/>
    <lineage>
        <taxon>Eukaryota</taxon>
        <taxon>Metazoa</taxon>
        <taxon>Spiralia</taxon>
        <taxon>Lophotrochozoa</taxon>
        <taxon>Mollusca</taxon>
        <taxon>Bivalvia</taxon>
        <taxon>Autobranchia</taxon>
        <taxon>Heteroconchia</taxon>
        <taxon>Palaeoheterodonta</taxon>
        <taxon>Unionida</taxon>
        <taxon>Unionoidea</taxon>
        <taxon>Unionidae</taxon>
        <taxon>Ambleminae</taxon>
        <taxon>Lampsilini</taxon>
        <taxon>Potamilus</taxon>
    </lineage>
</organism>
<dbReference type="Pfam" id="PF02738">
    <property type="entry name" value="MoCoBD_1"/>
    <property type="match status" value="1"/>
</dbReference>
<dbReference type="GO" id="GO:0016491">
    <property type="term" value="F:oxidoreductase activity"/>
    <property type="evidence" value="ECO:0007669"/>
    <property type="project" value="InterPro"/>
</dbReference>
<protein>
    <recommendedName>
        <fullName evidence="2">Aldehyde oxidase/xanthine dehydrogenase a/b hammerhead domain-containing protein</fullName>
    </recommendedName>
</protein>
<gene>
    <name evidence="3" type="ORF">CHS0354_000422</name>
</gene>
<comment type="subcellular location">
    <subcellularLocation>
        <location evidence="1">Cell envelope</location>
    </subcellularLocation>
</comment>
<dbReference type="InterPro" id="IPR042229">
    <property type="entry name" value="Listeria/Bacterioides_rpt_sf"/>
</dbReference>
<dbReference type="SUPFAM" id="SSF117281">
    <property type="entry name" value="Kelch motif"/>
    <property type="match status" value="1"/>
</dbReference>
<name>A0AAE0T6Q6_9BIVA</name>
<dbReference type="EMBL" id="JAEAOA010000085">
    <property type="protein sequence ID" value="KAK3604764.1"/>
    <property type="molecule type" value="Genomic_DNA"/>
</dbReference>
<evidence type="ECO:0000259" key="2">
    <source>
        <dbReference type="SMART" id="SM01008"/>
    </source>
</evidence>
<dbReference type="PANTHER" id="PTHR47495">
    <property type="entry name" value="ALDEHYDE DEHYDROGENASE"/>
    <property type="match status" value="1"/>
</dbReference>
<comment type="caution">
    <text evidence="3">The sequence shown here is derived from an EMBL/GenBank/DDBJ whole genome shotgun (WGS) entry which is preliminary data.</text>
</comment>
<reference evidence="3" key="3">
    <citation type="submission" date="2023-05" db="EMBL/GenBank/DDBJ databases">
        <authorList>
            <person name="Smith C.H."/>
        </authorList>
    </citation>
    <scope>NUCLEOTIDE SEQUENCE</scope>
    <source>
        <strain evidence="3">CHS0354</strain>
        <tissue evidence="3">Mantle</tissue>
    </source>
</reference>
<dbReference type="NCBIfam" id="TIGR02543">
    <property type="entry name" value="List_Bact_rpt"/>
    <property type="match status" value="1"/>
</dbReference>
<reference evidence="3" key="1">
    <citation type="journal article" date="2021" name="Genome Biol. Evol.">
        <title>A High-Quality Reference Genome for a Parasitic Bivalve with Doubly Uniparental Inheritance (Bivalvia: Unionida).</title>
        <authorList>
            <person name="Smith C.H."/>
        </authorList>
    </citation>
    <scope>NUCLEOTIDE SEQUENCE</scope>
    <source>
        <strain evidence="3">CHS0354</strain>
    </source>
</reference>
<dbReference type="InterPro" id="IPR015915">
    <property type="entry name" value="Kelch-typ_b-propeller"/>
</dbReference>
<dbReference type="AlphaFoldDB" id="A0AAE0T6Q6"/>
<reference evidence="3" key="2">
    <citation type="journal article" date="2021" name="Genome Biol. Evol.">
        <title>Developing a high-quality reference genome for a parasitic bivalve with doubly uniparental inheritance (Bivalvia: Unionida).</title>
        <authorList>
            <person name="Smith C.H."/>
        </authorList>
    </citation>
    <scope>NUCLEOTIDE SEQUENCE</scope>
    <source>
        <strain evidence="3">CHS0354</strain>
        <tissue evidence="3">Mantle</tissue>
    </source>
</reference>
<dbReference type="InterPro" id="IPR037165">
    <property type="entry name" value="AldOxase/xan_DH_Mopterin-bd_sf"/>
</dbReference>
<evidence type="ECO:0000256" key="1">
    <source>
        <dbReference type="ARBA" id="ARBA00004196"/>
    </source>
</evidence>
<dbReference type="InterPro" id="IPR008274">
    <property type="entry name" value="AldOxase/xan_DH_MoCoBD1"/>
</dbReference>
<evidence type="ECO:0000313" key="3">
    <source>
        <dbReference type="EMBL" id="KAK3604764.1"/>
    </source>
</evidence>